<evidence type="ECO:0000256" key="2">
    <source>
        <dbReference type="ARBA" id="ARBA00022679"/>
    </source>
</evidence>
<keyword evidence="7" id="KW-1185">Reference proteome</keyword>
<dbReference type="STRING" id="52.CMC5_038470"/>
<gene>
    <name evidence="6" type="ORF">CMC5_038470</name>
</gene>
<dbReference type="PATRIC" id="fig|52.7.peg.4239"/>
<dbReference type="InterPro" id="IPR000780">
    <property type="entry name" value="CheR_MeTrfase"/>
</dbReference>
<keyword evidence="2" id="KW-0808">Transferase</keyword>
<dbReference type="KEGG" id="ccro:CMC5_038470"/>
<evidence type="ECO:0000259" key="5">
    <source>
        <dbReference type="PROSITE" id="PS50123"/>
    </source>
</evidence>
<dbReference type="InterPro" id="IPR050903">
    <property type="entry name" value="Bact_Chemotaxis_MeTrfase"/>
</dbReference>
<dbReference type="InterPro" id="IPR022642">
    <property type="entry name" value="CheR_C"/>
</dbReference>
<dbReference type="AlphaFoldDB" id="A0A0K1EGJ1"/>
<dbReference type="SUPFAM" id="SSF48452">
    <property type="entry name" value="TPR-like"/>
    <property type="match status" value="1"/>
</dbReference>
<dbReference type="PRINTS" id="PR00996">
    <property type="entry name" value="CHERMTFRASE"/>
</dbReference>
<evidence type="ECO:0000256" key="3">
    <source>
        <dbReference type="ARBA" id="ARBA00022691"/>
    </source>
</evidence>
<dbReference type="Gene3D" id="3.40.50.150">
    <property type="entry name" value="Vaccinia Virus protein VP39"/>
    <property type="match status" value="1"/>
</dbReference>
<proteinExistence type="predicted"/>
<dbReference type="EMBL" id="CP012159">
    <property type="protein sequence ID" value="AKT39698.1"/>
    <property type="molecule type" value="Genomic_DNA"/>
</dbReference>
<dbReference type="OrthoDB" id="9786165at2"/>
<evidence type="ECO:0000256" key="1">
    <source>
        <dbReference type="ARBA" id="ARBA00022603"/>
    </source>
</evidence>
<dbReference type="SUPFAM" id="SSF53335">
    <property type="entry name" value="S-adenosyl-L-methionine-dependent methyltransferases"/>
    <property type="match status" value="1"/>
</dbReference>
<evidence type="ECO:0000313" key="6">
    <source>
        <dbReference type="EMBL" id="AKT39698.1"/>
    </source>
</evidence>
<dbReference type="RefSeq" id="WP_050431743.1">
    <property type="nucleotide sequence ID" value="NZ_CP012159.1"/>
</dbReference>
<dbReference type="PANTHER" id="PTHR24422:SF19">
    <property type="entry name" value="CHEMOTAXIS PROTEIN METHYLTRANSFERASE"/>
    <property type="match status" value="1"/>
</dbReference>
<dbReference type="PROSITE" id="PS50123">
    <property type="entry name" value="CHER"/>
    <property type="match status" value="1"/>
</dbReference>
<feature type="domain" description="CheR-type methyltransferase" evidence="5">
    <location>
        <begin position="22"/>
        <end position="282"/>
    </location>
</feature>
<dbReference type="SMART" id="SM00138">
    <property type="entry name" value="MeTrc"/>
    <property type="match status" value="1"/>
</dbReference>
<reference evidence="6 7" key="1">
    <citation type="submission" date="2015-07" db="EMBL/GenBank/DDBJ databases">
        <title>Genome analysis of myxobacterium Chondromyces crocatus Cm c5 reveals a high potential for natural compound synthesis and the genetic basis for the loss of fruiting body formation.</title>
        <authorList>
            <person name="Zaburannyi N."/>
            <person name="Bunk B."/>
            <person name="Maier J."/>
            <person name="Overmann J."/>
            <person name="Mueller R."/>
        </authorList>
    </citation>
    <scope>NUCLEOTIDE SEQUENCE [LARGE SCALE GENOMIC DNA]</scope>
    <source>
        <strain evidence="6 7">Cm c5</strain>
    </source>
</reference>
<protein>
    <recommendedName>
        <fullName evidence="5">CheR-type methyltransferase domain-containing protein</fullName>
    </recommendedName>
</protein>
<dbReference type="PANTHER" id="PTHR24422">
    <property type="entry name" value="CHEMOTAXIS PROTEIN METHYLTRANSFERASE"/>
    <property type="match status" value="1"/>
</dbReference>
<feature type="compositionally biased region" description="Low complexity" evidence="4">
    <location>
        <begin position="309"/>
        <end position="318"/>
    </location>
</feature>
<evidence type="ECO:0000256" key="4">
    <source>
        <dbReference type="SAM" id="MobiDB-lite"/>
    </source>
</evidence>
<dbReference type="CDD" id="cd02440">
    <property type="entry name" value="AdoMet_MTases"/>
    <property type="match status" value="1"/>
</dbReference>
<keyword evidence="3" id="KW-0949">S-adenosyl-L-methionine</keyword>
<feature type="region of interest" description="Disordered" evidence="4">
    <location>
        <begin position="290"/>
        <end position="324"/>
    </location>
</feature>
<dbReference type="Pfam" id="PF01739">
    <property type="entry name" value="CheR"/>
    <property type="match status" value="1"/>
</dbReference>
<accession>A0A0K1EGJ1</accession>
<keyword evidence="1" id="KW-0489">Methyltransferase</keyword>
<name>A0A0K1EGJ1_CHOCO</name>
<sequence length="532" mass="56160">MTPSRDAPALSEPVRHALEAEIKESLGLVFTRGRGRDFDVGIGRTMQALGLADPMQLLQRLVAREPTAQQALASALTVGETYFFRHPEHFQLVRELALPEALRRRPAGQARLWSAGCATGEEAYSLALVALELLGSAARARVEVLATDLSPTALARARAGRYGPWSFRGVSEEVQRRWFIQEDALRRVAPEAQALVRFEPLNLADAVRPSAPWPADVDVVFCRNVLIYLDEKVRAAFFLRMAAALSLGGWLVLAPSDPVPGSDSGLTPRRERGHNVYQVDAGVKEEACARSTATVAPRSSVRPFSRSEAAAPGDTAAGTPPPPSAALAPASIALAPASIALAPASMPVPTPRSQPRVVPMRAKVAVAETALAPEGGARGVVDVAARGEPPAAEARRLANAGETERALTLLDEAIVAEPMETSLYLLRATVLLDVGRAEAASQDARRAMMLTPQSPAAHLVSAAAAVQTGEEAEAARGLRNARTLLLGLSEGACLADLGDTLVVDALAYCQRLEQALALRAGSKPSSGLKGTS</sequence>
<dbReference type="GO" id="GO:0032259">
    <property type="term" value="P:methylation"/>
    <property type="evidence" value="ECO:0007669"/>
    <property type="project" value="UniProtKB-KW"/>
</dbReference>
<dbReference type="InterPro" id="IPR011990">
    <property type="entry name" value="TPR-like_helical_dom_sf"/>
</dbReference>
<dbReference type="Proteomes" id="UP000067626">
    <property type="component" value="Chromosome"/>
</dbReference>
<dbReference type="InterPro" id="IPR029063">
    <property type="entry name" value="SAM-dependent_MTases_sf"/>
</dbReference>
<dbReference type="Gene3D" id="1.25.40.10">
    <property type="entry name" value="Tetratricopeptide repeat domain"/>
    <property type="match status" value="1"/>
</dbReference>
<organism evidence="6 7">
    <name type="scientific">Chondromyces crocatus</name>
    <dbReference type="NCBI Taxonomy" id="52"/>
    <lineage>
        <taxon>Bacteria</taxon>
        <taxon>Pseudomonadati</taxon>
        <taxon>Myxococcota</taxon>
        <taxon>Polyangia</taxon>
        <taxon>Polyangiales</taxon>
        <taxon>Polyangiaceae</taxon>
        <taxon>Chondromyces</taxon>
    </lineage>
</organism>
<dbReference type="GO" id="GO:0008757">
    <property type="term" value="F:S-adenosylmethionine-dependent methyltransferase activity"/>
    <property type="evidence" value="ECO:0007669"/>
    <property type="project" value="InterPro"/>
</dbReference>
<evidence type="ECO:0000313" key="7">
    <source>
        <dbReference type="Proteomes" id="UP000067626"/>
    </source>
</evidence>